<dbReference type="PANTHER" id="PTHR35526">
    <property type="entry name" value="ANTI-SIGMA-F FACTOR RSBW-RELATED"/>
    <property type="match status" value="1"/>
</dbReference>
<keyword evidence="4" id="KW-1185">Reference proteome</keyword>
<evidence type="ECO:0000259" key="2">
    <source>
        <dbReference type="Pfam" id="PF13581"/>
    </source>
</evidence>
<sequence>METQHGESDSWAVLSLRQVPTAARHARAAMSSVLVRLGLGRQFRADAELVLNELVANAVEHGSADREGMIEAAWRLTPDRLVLRVRDSGKAARLEPGTLEHGHGGPNVRGRGLAIVDAVSSAWSYEVGLDGTEVTAVLMRGDHS</sequence>
<dbReference type="GO" id="GO:0004674">
    <property type="term" value="F:protein serine/threonine kinase activity"/>
    <property type="evidence" value="ECO:0007669"/>
    <property type="project" value="UniProtKB-KW"/>
</dbReference>
<dbReference type="AlphaFoldDB" id="A0A1I1L5P3"/>
<dbReference type="OrthoDB" id="4088450at2"/>
<dbReference type="InterPro" id="IPR050267">
    <property type="entry name" value="Anti-sigma-factor_SerPK"/>
</dbReference>
<dbReference type="InterPro" id="IPR036890">
    <property type="entry name" value="HATPase_C_sf"/>
</dbReference>
<evidence type="ECO:0000313" key="3">
    <source>
        <dbReference type="EMBL" id="SFC68374.1"/>
    </source>
</evidence>
<dbReference type="EMBL" id="FOLB01000009">
    <property type="protein sequence ID" value="SFC68374.1"/>
    <property type="molecule type" value="Genomic_DNA"/>
</dbReference>
<keyword evidence="3" id="KW-0418">Kinase</keyword>
<keyword evidence="1" id="KW-0723">Serine/threonine-protein kinase</keyword>
<dbReference type="Pfam" id="PF13581">
    <property type="entry name" value="HATPase_c_2"/>
    <property type="match status" value="1"/>
</dbReference>
<gene>
    <name evidence="3" type="ORF">SAMN04487968_109163</name>
</gene>
<proteinExistence type="predicted"/>
<dbReference type="RefSeq" id="WP_139230108.1">
    <property type="nucleotide sequence ID" value="NZ_FOLB01000009.1"/>
</dbReference>
<dbReference type="Proteomes" id="UP000198832">
    <property type="component" value="Unassembled WGS sequence"/>
</dbReference>
<dbReference type="PANTHER" id="PTHR35526:SF3">
    <property type="entry name" value="ANTI-SIGMA-F FACTOR RSBW"/>
    <property type="match status" value="1"/>
</dbReference>
<protein>
    <submittedName>
        <fullName evidence="3">Anti-sigma regulatory factor (Ser/Thr protein kinase)</fullName>
    </submittedName>
</protein>
<organism evidence="3 4">
    <name type="scientific">Nocardioides terrae</name>
    <dbReference type="NCBI Taxonomy" id="574651"/>
    <lineage>
        <taxon>Bacteria</taxon>
        <taxon>Bacillati</taxon>
        <taxon>Actinomycetota</taxon>
        <taxon>Actinomycetes</taxon>
        <taxon>Propionibacteriales</taxon>
        <taxon>Nocardioidaceae</taxon>
        <taxon>Nocardioides</taxon>
    </lineage>
</organism>
<dbReference type="InterPro" id="IPR003594">
    <property type="entry name" value="HATPase_dom"/>
</dbReference>
<accession>A0A1I1L5P3</accession>
<dbReference type="SUPFAM" id="SSF55874">
    <property type="entry name" value="ATPase domain of HSP90 chaperone/DNA topoisomerase II/histidine kinase"/>
    <property type="match status" value="1"/>
</dbReference>
<evidence type="ECO:0000313" key="4">
    <source>
        <dbReference type="Proteomes" id="UP000198832"/>
    </source>
</evidence>
<dbReference type="CDD" id="cd16936">
    <property type="entry name" value="HATPase_RsbW-like"/>
    <property type="match status" value="1"/>
</dbReference>
<reference evidence="3 4" key="1">
    <citation type="submission" date="2016-10" db="EMBL/GenBank/DDBJ databases">
        <authorList>
            <person name="de Groot N.N."/>
        </authorList>
    </citation>
    <scope>NUCLEOTIDE SEQUENCE [LARGE SCALE GENOMIC DNA]</scope>
    <source>
        <strain evidence="3 4">CGMCC 1.7056</strain>
    </source>
</reference>
<keyword evidence="3" id="KW-0808">Transferase</keyword>
<feature type="domain" description="Histidine kinase/HSP90-like ATPase" evidence="2">
    <location>
        <begin position="20"/>
        <end position="137"/>
    </location>
</feature>
<name>A0A1I1L5P3_9ACTN</name>
<dbReference type="STRING" id="574651.SAMN04487968_109163"/>
<dbReference type="Gene3D" id="3.30.565.10">
    <property type="entry name" value="Histidine kinase-like ATPase, C-terminal domain"/>
    <property type="match status" value="1"/>
</dbReference>
<evidence type="ECO:0000256" key="1">
    <source>
        <dbReference type="ARBA" id="ARBA00022527"/>
    </source>
</evidence>